<dbReference type="Proteomes" id="UP000267049">
    <property type="component" value="Unassembled WGS sequence"/>
</dbReference>
<keyword evidence="2" id="KW-1185">Reference proteome</keyword>
<dbReference type="EMBL" id="RIBS01000002">
    <property type="protein sequence ID" value="RNF85246.1"/>
    <property type="molecule type" value="Genomic_DNA"/>
</dbReference>
<sequence>MGGPVGRLGPCAFVRGRDPDVSGRRCPWRLDQQRVDRRGAAVMTIDSKAARIPRPGWTSPWGFTVALLLVAFTAGAEDLPITGNTGLALDVTCSLPLNFGVISIADGNNAGAVTVAPSLAGDMATSFLVTGHQSGRCDVSNVTSIATIAVSGGGGTWDGAARKLTGATLLMGSDSLEVVIEIDKRTVDVSDSVTSIYIGGTLSVPAHFSAFGTYSQTFTLTVTE</sequence>
<accession>A0A3M8T0P7</accession>
<gene>
    <name evidence="1" type="ORF">EER27_05615</name>
</gene>
<protein>
    <submittedName>
        <fullName evidence="1">DUF4402 domain-containing protein</fullName>
    </submittedName>
</protein>
<name>A0A3M8T0P7_9GAMM</name>
<evidence type="ECO:0000313" key="2">
    <source>
        <dbReference type="Proteomes" id="UP000267049"/>
    </source>
</evidence>
<organism evidence="1 2">
    <name type="scientific">Montanilutibacter psychrotolerans</name>
    <dbReference type="NCBI Taxonomy" id="1327343"/>
    <lineage>
        <taxon>Bacteria</taxon>
        <taxon>Pseudomonadati</taxon>
        <taxon>Pseudomonadota</taxon>
        <taxon>Gammaproteobacteria</taxon>
        <taxon>Lysobacterales</taxon>
        <taxon>Lysobacteraceae</taxon>
        <taxon>Montanilutibacter</taxon>
    </lineage>
</organism>
<dbReference type="AlphaFoldDB" id="A0A3M8T0P7"/>
<reference evidence="1 2" key="1">
    <citation type="submission" date="2018-11" db="EMBL/GenBank/DDBJ databases">
        <title>Lysobacter cryohumiis sp. nov., isolated from soil in the Tianshan Mountains, Xinjiang, China.</title>
        <authorList>
            <person name="Luo Y."/>
            <person name="Sheng H."/>
        </authorList>
    </citation>
    <scope>NUCLEOTIDE SEQUENCE [LARGE SCALE GENOMIC DNA]</scope>
    <source>
        <strain evidence="1 2">ZS60</strain>
    </source>
</reference>
<comment type="caution">
    <text evidence="1">The sequence shown here is derived from an EMBL/GenBank/DDBJ whole genome shotgun (WGS) entry which is preliminary data.</text>
</comment>
<evidence type="ECO:0000313" key="1">
    <source>
        <dbReference type="EMBL" id="RNF85246.1"/>
    </source>
</evidence>
<proteinExistence type="predicted"/>